<keyword evidence="4 7" id="KW-0862">Zinc</keyword>
<dbReference type="SUPFAM" id="SSF50129">
    <property type="entry name" value="GroES-like"/>
    <property type="match status" value="1"/>
</dbReference>
<evidence type="ECO:0000256" key="3">
    <source>
        <dbReference type="ARBA" id="ARBA00022723"/>
    </source>
</evidence>
<dbReference type="SUPFAM" id="SSF51735">
    <property type="entry name" value="NAD(P)-binding Rossmann-fold domains"/>
    <property type="match status" value="1"/>
</dbReference>
<reference evidence="9 10" key="1">
    <citation type="submission" date="2016-07" db="EMBL/GenBank/DDBJ databases">
        <title>Multiple horizontal gene transfer events from other fungi enriched the ability of initially mycotrophic Trichoderma (Ascomycota) to feed on dead plant biomass.</title>
        <authorList>
            <consortium name="DOE Joint Genome Institute"/>
            <person name="Aerts A."/>
            <person name="Atanasova L."/>
            <person name="Chenthamara K."/>
            <person name="Zhang J."/>
            <person name="Grujic M."/>
            <person name="Henrissat B."/>
            <person name="Kuo A."/>
            <person name="Salamov A."/>
            <person name="Lipzen A."/>
            <person name="Labutti K."/>
            <person name="Barry K."/>
            <person name="Miao Y."/>
            <person name="Rahimi M.J."/>
            <person name="Shen Q."/>
            <person name="Grigoriev I.V."/>
            <person name="Kubicek C.P."/>
            <person name="Druzhinina I.S."/>
        </authorList>
    </citation>
    <scope>NUCLEOTIDE SEQUENCE [LARGE SCALE GENOMIC DNA]</scope>
    <source>
        <strain evidence="9 10">CBS 226.95</strain>
    </source>
</reference>
<dbReference type="Pfam" id="PF00107">
    <property type="entry name" value="ADH_zinc_N"/>
    <property type="match status" value="1"/>
</dbReference>
<evidence type="ECO:0000256" key="4">
    <source>
        <dbReference type="ARBA" id="ARBA00022833"/>
    </source>
</evidence>
<dbReference type="InterPro" id="IPR013149">
    <property type="entry name" value="ADH-like_C"/>
</dbReference>
<dbReference type="CDD" id="cd08297">
    <property type="entry name" value="CAD3"/>
    <property type="match status" value="1"/>
</dbReference>
<keyword evidence="3 7" id="KW-0479">Metal-binding</keyword>
<organism evidence="9 10">
    <name type="scientific">Trichoderma harzianum CBS 226.95</name>
    <dbReference type="NCBI Taxonomy" id="983964"/>
    <lineage>
        <taxon>Eukaryota</taxon>
        <taxon>Fungi</taxon>
        <taxon>Dikarya</taxon>
        <taxon>Ascomycota</taxon>
        <taxon>Pezizomycotina</taxon>
        <taxon>Sordariomycetes</taxon>
        <taxon>Hypocreomycetidae</taxon>
        <taxon>Hypocreales</taxon>
        <taxon>Hypocreaceae</taxon>
        <taxon>Trichoderma</taxon>
    </lineage>
</organism>
<keyword evidence="6" id="KW-0520">NAD</keyword>
<dbReference type="InterPro" id="IPR002328">
    <property type="entry name" value="ADH_Zn_CS"/>
</dbReference>
<dbReference type="InterPro" id="IPR036291">
    <property type="entry name" value="NAD(P)-bd_dom_sf"/>
</dbReference>
<name>A0A2T4A7T2_TRIHA</name>
<dbReference type="GO" id="GO:0005737">
    <property type="term" value="C:cytoplasm"/>
    <property type="evidence" value="ECO:0007669"/>
    <property type="project" value="TreeGrafter"/>
</dbReference>
<evidence type="ECO:0000256" key="5">
    <source>
        <dbReference type="ARBA" id="ARBA00023002"/>
    </source>
</evidence>
<dbReference type="Pfam" id="PF08240">
    <property type="entry name" value="ADH_N"/>
    <property type="match status" value="1"/>
</dbReference>
<dbReference type="SMART" id="SM00829">
    <property type="entry name" value="PKS_ER"/>
    <property type="match status" value="1"/>
</dbReference>
<evidence type="ECO:0000256" key="6">
    <source>
        <dbReference type="ARBA" id="ARBA00023027"/>
    </source>
</evidence>
<evidence type="ECO:0000256" key="1">
    <source>
        <dbReference type="ARBA" id="ARBA00001947"/>
    </source>
</evidence>
<evidence type="ECO:0000313" key="9">
    <source>
        <dbReference type="EMBL" id="PTB53111.1"/>
    </source>
</evidence>
<dbReference type="GO" id="GO:0004022">
    <property type="term" value="F:alcohol dehydrogenase (NAD+) activity"/>
    <property type="evidence" value="ECO:0007669"/>
    <property type="project" value="TreeGrafter"/>
</dbReference>
<dbReference type="Proteomes" id="UP000241690">
    <property type="component" value="Unassembled WGS sequence"/>
</dbReference>
<dbReference type="Gene3D" id="3.90.180.10">
    <property type="entry name" value="Medium-chain alcohol dehydrogenases, catalytic domain"/>
    <property type="match status" value="1"/>
</dbReference>
<dbReference type="EMBL" id="KZ679682">
    <property type="protein sequence ID" value="PTB53111.1"/>
    <property type="molecule type" value="Genomic_DNA"/>
</dbReference>
<proteinExistence type="inferred from homology"/>
<dbReference type="PANTHER" id="PTHR42940">
    <property type="entry name" value="ALCOHOL DEHYDROGENASE 1-RELATED"/>
    <property type="match status" value="1"/>
</dbReference>
<dbReference type="GeneID" id="36630019"/>
<evidence type="ECO:0000256" key="2">
    <source>
        <dbReference type="ARBA" id="ARBA00008072"/>
    </source>
</evidence>
<comment type="similarity">
    <text evidence="2 7">Belongs to the zinc-containing alcohol dehydrogenase family.</text>
</comment>
<dbReference type="InterPro" id="IPR011032">
    <property type="entry name" value="GroES-like_sf"/>
</dbReference>
<keyword evidence="10" id="KW-1185">Reference proteome</keyword>
<dbReference type="GO" id="GO:0008270">
    <property type="term" value="F:zinc ion binding"/>
    <property type="evidence" value="ECO:0007669"/>
    <property type="project" value="InterPro"/>
</dbReference>
<dbReference type="PANTHER" id="PTHR42940:SF2">
    <property type="entry name" value="DEHYDROGENASE FAMILY OXIDOREDUCTASE, PUTATIVE (JCVI)-RELATED"/>
    <property type="match status" value="1"/>
</dbReference>
<dbReference type="PROSITE" id="PS00059">
    <property type="entry name" value="ADH_ZINC"/>
    <property type="match status" value="1"/>
</dbReference>
<protein>
    <recommendedName>
        <fullName evidence="8">Enoyl reductase (ER) domain-containing protein</fullName>
    </recommendedName>
</protein>
<dbReference type="STRING" id="983964.A0A2T4A7T2"/>
<dbReference type="RefSeq" id="XP_024772788.1">
    <property type="nucleotide sequence ID" value="XM_024921437.1"/>
</dbReference>
<dbReference type="InterPro" id="IPR020843">
    <property type="entry name" value="ER"/>
</dbReference>
<keyword evidence="5" id="KW-0560">Oxidoreductase</keyword>
<dbReference type="FunFam" id="3.40.50.720:FF:000039">
    <property type="entry name" value="Alcohol dehydrogenase AdhP"/>
    <property type="match status" value="1"/>
</dbReference>
<comment type="cofactor">
    <cofactor evidence="1 7">
        <name>Zn(2+)</name>
        <dbReference type="ChEBI" id="CHEBI:29105"/>
    </cofactor>
</comment>
<evidence type="ECO:0000313" key="10">
    <source>
        <dbReference type="Proteomes" id="UP000241690"/>
    </source>
</evidence>
<feature type="domain" description="Enoyl reductase (ER)" evidence="8">
    <location>
        <begin position="18"/>
        <end position="345"/>
    </location>
</feature>
<accession>A0A2T4A7T2</accession>
<evidence type="ECO:0000256" key="7">
    <source>
        <dbReference type="RuleBase" id="RU361277"/>
    </source>
</evidence>
<dbReference type="Gene3D" id="3.40.50.720">
    <property type="entry name" value="NAD(P)-binding Rossmann-like Domain"/>
    <property type="match status" value="1"/>
</dbReference>
<evidence type="ECO:0000259" key="8">
    <source>
        <dbReference type="SMART" id="SM00829"/>
    </source>
</evidence>
<gene>
    <name evidence="9" type="ORF">M431DRAFT_556156</name>
</gene>
<dbReference type="AlphaFoldDB" id="A0A2T4A7T2"/>
<sequence length="349" mass="37140">MLLTNTQTAAWLDHPHHGATLTLRNDILIPEPSEGEVLVKLECSGFCHSDVHSIYGETPMETNIAGHEGVGRVVKLGKGVSSDTMGKLVGVKWVYSACGECEICKVRYVHCPHQNNSGRNVPGTFQQYVVSPLKYTTIVPEGLEPEIVAPLLCAGVTVYAGVTQASKFITQGDTIVILGAGGGLGHLAVQVASVSGYRVIAVDSGDKADVCMTSGAAEFVDFLKQDVEQAVKGLTGGIGAHAVMVTAGSEKAYESVPKLLRNLGVLVCVGIPRLDFHVPISPFEVIVRGLKIVGTSVGTESDVQELLKLTAEGKIKPQIEIYDFNDINDVIGKLAKFQVKGRAVLRLPQ</sequence>
<dbReference type="InterPro" id="IPR013154">
    <property type="entry name" value="ADH-like_N"/>
</dbReference>